<feature type="region of interest" description="Disordered" evidence="1">
    <location>
        <begin position="32"/>
        <end position="56"/>
    </location>
</feature>
<reference evidence="2" key="2">
    <citation type="submission" date="2017-06" db="EMBL/GenBank/DDBJ databases">
        <title>WGS assembly of Brachypodium distachyon.</title>
        <authorList>
            <consortium name="The International Brachypodium Initiative"/>
            <person name="Lucas S."/>
            <person name="Harmon-Smith M."/>
            <person name="Lail K."/>
            <person name="Tice H."/>
            <person name="Grimwood J."/>
            <person name="Bruce D."/>
            <person name="Barry K."/>
            <person name="Shu S."/>
            <person name="Lindquist E."/>
            <person name="Wang M."/>
            <person name="Pitluck S."/>
            <person name="Vogel J.P."/>
            <person name="Garvin D.F."/>
            <person name="Mockler T.C."/>
            <person name="Schmutz J."/>
            <person name="Rokhsar D."/>
            <person name="Bevan M.W."/>
        </authorList>
    </citation>
    <scope>NUCLEOTIDE SEQUENCE</scope>
    <source>
        <strain evidence="2">Bd21</strain>
    </source>
</reference>
<dbReference type="EnsemblPlants" id="PNT71402">
    <property type="protein sequence ID" value="PNT71402"/>
    <property type="gene ID" value="BRADI_2g27055v3"/>
</dbReference>
<evidence type="ECO:0000256" key="1">
    <source>
        <dbReference type="SAM" id="MobiDB-lite"/>
    </source>
</evidence>
<protein>
    <submittedName>
        <fullName evidence="2 3">Uncharacterized protein</fullName>
    </submittedName>
</protein>
<accession>A0A2K2DAW2</accession>
<reference evidence="3" key="3">
    <citation type="submission" date="2018-08" db="UniProtKB">
        <authorList>
            <consortium name="EnsemblPlants"/>
        </authorList>
    </citation>
    <scope>IDENTIFICATION</scope>
    <source>
        <strain evidence="3">cv. Bd21</strain>
    </source>
</reference>
<dbReference type="AlphaFoldDB" id="A0A2K2DAW2"/>
<dbReference type="EMBL" id="CM000881">
    <property type="protein sequence ID" value="PNT71402.1"/>
    <property type="molecule type" value="Genomic_DNA"/>
</dbReference>
<reference evidence="2 3" key="1">
    <citation type="journal article" date="2010" name="Nature">
        <title>Genome sequencing and analysis of the model grass Brachypodium distachyon.</title>
        <authorList>
            <consortium name="International Brachypodium Initiative"/>
        </authorList>
    </citation>
    <scope>NUCLEOTIDE SEQUENCE [LARGE SCALE GENOMIC DNA]</scope>
    <source>
        <strain evidence="2 3">Bd21</strain>
    </source>
</reference>
<keyword evidence="4" id="KW-1185">Reference proteome</keyword>
<feature type="compositionally biased region" description="Basic and acidic residues" evidence="1">
    <location>
        <begin position="41"/>
        <end position="56"/>
    </location>
</feature>
<name>A0A2K2DAW2_BRADI</name>
<dbReference type="Proteomes" id="UP000008810">
    <property type="component" value="Chromosome 2"/>
</dbReference>
<proteinExistence type="predicted"/>
<evidence type="ECO:0000313" key="3">
    <source>
        <dbReference type="EnsemblPlants" id="PNT71402"/>
    </source>
</evidence>
<gene>
    <name evidence="2" type="ORF">BRADI_2g27055v3</name>
</gene>
<dbReference type="Gramene" id="PNT71402">
    <property type="protein sequence ID" value="PNT71402"/>
    <property type="gene ID" value="BRADI_2g27055v3"/>
</dbReference>
<dbReference type="InParanoid" id="A0A2K2DAW2"/>
<sequence length="56" mass="6561">MNRNSTKLLHQLSKCHTNFFGRNCYLIWGTRLSNKGPKSSSSHERSSCRWRVDGMF</sequence>
<evidence type="ECO:0000313" key="2">
    <source>
        <dbReference type="EMBL" id="PNT71402.1"/>
    </source>
</evidence>
<evidence type="ECO:0000313" key="4">
    <source>
        <dbReference type="Proteomes" id="UP000008810"/>
    </source>
</evidence>
<organism evidence="2">
    <name type="scientific">Brachypodium distachyon</name>
    <name type="common">Purple false brome</name>
    <name type="synonym">Trachynia distachya</name>
    <dbReference type="NCBI Taxonomy" id="15368"/>
    <lineage>
        <taxon>Eukaryota</taxon>
        <taxon>Viridiplantae</taxon>
        <taxon>Streptophyta</taxon>
        <taxon>Embryophyta</taxon>
        <taxon>Tracheophyta</taxon>
        <taxon>Spermatophyta</taxon>
        <taxon>Magnoliopsida</taxon>
        <taxon>Liliopsida</taxon>
        <taxon>Poales</taxon>
        <taxon>Poaceae</taxon>
        <taxon>BOP clade</taxon>
        <taxon>Pooideae</taxon>
        <taxon>Stipodae</taxon>
        <taxon>Brachypodieae</taxon>
        <taxon>Brachypodium</taxon>
    </lineage>
</organism>